<dbReference type="SUPFAM" id="SSF159245">
    <property type="entry name" value="AttH-like"/>
    <property type="match status" value="1"/>
</dbReference>
<dbReference type="InterPro" id="IPR055493">
    <property type="entry name" value="DUF7065"/>
</dbReference>
<evidence type="ECO:0000313" key="3">
    <source>
        <dbReference type="Proteomes" id="UP000285961"/>
    </source>
</evidence>
<dbReference type="PROSITE" id="PS50095">
    <property type="entry name" value="PLAT"/>
    <property type="match status" value="1"/>
</dbReference>
<accession>A0A419EV58</accession>
<feature type="domain" description="PLAT" evidence="1">
    <location>
        <begin position="244"/>
        <end position="329"/>
    </location>
</feature>
<organism evidence="2 3">
    <name type="scientific">Candidatus Abyssobacteria bacterium SURF_17</name>
    <dbReference type="NCBI Taxonomy" id="2093361"/>
    <lineage>
        <taxon>Bacteria</taxon>
        <taxon>Pseudomonadati</taxon>
        <taxon>Candidatus Hydrogenedentota</taxon>
        <taxon>Candidatus Abyssobacteria</taxon>
    </lineage>
</organism>
<dbReference type="Pfam" id="PF23213">
    <property type="entry name" value="DUF7065"/>
    <property type="match status" value="1"/>
</dbReference>
<dbReference type="Proteomes" id="UP000285961">
    <property type="component" value="Unassembled WGS sequence"/>
</dbReference>
<name>A0A419EV58_9BACT</name>
<gene>
    <name evidence="2" type="ORF">C4532_13525</name>
</gene>
<sequence>MIGPMDEYLIHQIVAPVAKVVSDNPNWQDRFYFNFIDPEKRLAGILGMGVFPNGNFFQGILNIVADEKLICRNYFRPLENDRHQIHAGSLRIEVAEPLRKWDIKLDEPDLNVSLNLGFTGRGEAYEFDAIKWEKNGAIVWNQCHYTQAGAYGGLLRVGDRTITRLVGIRDRSWGIRDMFQLDFWIWISANFDRYWLTAWLGETSAGDLIAVDGAVCGDDGSRERIVSLDYDIAFVKGLRTPASSSYRIQTETGRTMRLSARALQTIYVSLIDGIYDLTDRQILAEKDESTIIFDQVQEFDLDGDSGLGLIEFFVMGGCHKYPDTWNARR</sequence>
<protein>
    <recommendedName>
        <fullName evidence="1">PLAT domain-containing protein</fullName>
    </recommendedName>
</protein>
<evidence type="ECO:0000259" key="1">
    <source>
        <dbReference type="PROSITE" id="PS50095"/>
    </source>
</evidence>
<reference evidence="2 3" key="1">
    <citation type="journal article" date="2017" name="ISME J.">
        <title>Energy and carbon metabolisms in a deep terrestrial subsurface fluid microbial community.</title>
        <authorList>
            <person name="Momper L."/>
            <person name="Jungbluth S.P."/>
            <person name="Lee M.D."/>
            <person name="Amend J.P."/>
        </authorList>
    </citation>
    <scope>NUCLEOTIDE SEQUENCE [LARGE SCALE GENOMIC DNA]</scope>
    <source>
        <strain evidence="2">SURF_17</strain>
    </source>
</reference>
<comment type="caution">
    <text evidence="2">The sequence shown here is derived from an EMBL/GenBank/DDBJ whole genome shotgun (WGS) entry which is preliminary data.</text>
</comment>
<dbReference type="EMBL" id="QZKI01000095">
    <property type="protein sequence ID" value="RJP68052.1"/>
    <property type="molecule type" value="Genomic_DNA"/>
</dbReference>
<dbReference type="InterPro" id="IPR001024">
    <property type="entry name" value="PLAT/LH2_dom"/>
</dbReference>
<evidence type="ECO:0000313" key="2">
    <source>
        <dbReference type="EMBL" id="RJP68052.1"/>
    </source>
</evidence>
<dbReference type="AlphaFoldDB" id="A0A419EV58"/>
<proteinExistence type="predicted"/>